<dbReference type="EMBL" id="JACIIV010000018">
    <property type="protein sequence ID" value="MBB6228365.1"/>
    <property type="molecule type" value="Genomic_DNA"/>
</dbReference>
<accession>A0A841LEX6</accession>
<comment type="caution">
    <text evidence="2">The sequence shown here is derived from an EMBL/GenBank/DDBJ whole genome shotgun (WGS) entry which is preliminary data.</text>
</comment>
<dbReference type="Pfam" id="PF14301">
    <property type="entry name" value="DUF4376"/>
    <property type="match status" value="1"/>
</dbReference>
<reference evidence="2 3" key="1">
    <citation type="submission" date="2020-08" db="EMBL/GenBank/DDBJ databases">
        <title>Genomic Encyclopedia of Type Strains, Phase IV (KMG-IV): sequencing the most valuable type-strain genomes for metagenomic binning, comparative biology and taxonomic classification.</title>
        <authorList>
            <person name="Goeker M."/>
        </authorList>
    </citation>
    <scope>NUCLEOTIDE SEQUENCE [LARGE SCALE GENOMIC DNA]</scope>
    <source>
        <strain evidence="2 3">DSM 102189</strain>
    </source>
</reference>
<keyword evidence="3" id="KW-1185">Reference proteome</keyword>
<dbReference type="Proteomes" id="UP000538147">
    <property type="component" value="Unassembled WGS sequence"/>
</dbReference>
<evidence type="ECO:0000313" key="3">
    <source>
        <dbReference type="Proteomes" id="UP000538147"/>
    </source>
</evidence>
<dbReference type="RefSeq" id="WP_207792341.1">
    <property type="nucleotide sequence ID" value="NZ_JACIIV010000018.1"/>
</dbReference>
<protein>
    <recommendedName>
        <fullName evidence="1">DUF4376 domain-containing protein</fullName>
    </recommendedName>
</protein>
<sequence length="170" mass="17985">MHDETGELRFVETMGGMGPEWLVVAEEAPEGLADTPWLVVEGALVPDLAAVRAVQRALINGARDAARDGGVDTPSGRFDSDAESRGMLNGAVTTAMLATQQGGAFSVDWTRADDSEVKLDAQAVAVAGVAVAAWVSAVHERSRVLKARIDAAETVEEIRAVIWSLVDEED</sequence>
<proteinExistence type="predicted"/>
<feature type="domain" description="DUF4376" evidence="1">
    <location>
        <begin position="51"/>
        <end position="158"/>
    </location>
</feature>
<name>A0A841LEX6_9SPHN</name>
<gene>
    <name evidence="2" type="ORF">FHS79_002550</name>
</gene>
<dbReference type="AlphaFoldDB" id="A0A841LEX6"/>
<organism evidence="2 3">
    <name type="scientific">Polymorphobacter multimanifer</name>
    <dbReference type="NCBI Taxonomy" id="1070431"/>
    <lineage>
        <taxon>Bacteria</taxon>
        <taxon>Pseudomonadati</taxon>
        <taxon>Pseudomonadota</taxon>
        <taxon>Alphaproteobacteria</taxon>
        <taxon>Sphingomonadales</taxon>
        <taxon>Sphingosinicellaceae</taxon>
        <taxon>Polymorphobacter</taxon>
    </lineage>
</organism>
<evidence type="ECO:0000259" key="1">
    <source>
        <dbReference type="Pfam" id="PF14301"/>
    </source>
</evidence>
<dbReference type="InterPro" id="IPR025484">
    <property type="entry name" value="DUF4376"/>
</dbReference>
<evidence type="ECO:0000313" key="2">
    <source>
        <dbReference type="EMBL" id="MBB6228365.1"/>
    </source>
</evidence>